<accession>A0A919PWK0</accession>
<gene>
    <name evidence="1" type="ORF">Dsi01nite_077410</name>
</gene>
<dbReference type="Proteomes" id="UP000660611">
    <property type="component" value="Unassembled WGS sequence"/>
</dbReference>
<evidence type="ECO:0000313" key="2">
    <source>
        <dbReference type="Proteomes" id="UP000660611"/>
    </source>
</evidence>
<protein>
    <submittedName>
        <fullName evidence="1">Uncharacterized protein</fullName>
    </submittedName>
</protein>
<proteinExistence type="predicted"/>
<dbReference type="EMBL" id="BONQ01000125">
    <property type="protein sequence ID" value="GIG49700.1"/>
    <property type="molecule type" value="Genomic_DNA"/>
</dbReference>
<reference evidence="1" key="1">
    <citation type="submission" date="2021-01" db="EMBL/GenBank/DDBJ databases">
        <title>Whole genome shotgun sequence of Dactylosporangium siamense NBRC 106093.</title>
        <authorList>
            <person name="Komaki H."/>
            <person name="Tamura T."/>
        </authorList>
    </citation>
    <scope>NUCLEOTIDE SEQUENCE</scope>
    <source>
        <strain evidence="1">NBRC 106093</strain>
    </source>
</reference>
<organism evidence="1 2">
    <name type="scientific">Dactylosporangium siamense</name>
    <dbReference type="NCBI Taxonomy" id="685454"/>
    <lineage>
        <taxon>Bacteria</taxon>
        <taxon>Bacillati</taxon>
        <taxon>Actinomycetota</taxon>
        <taxon>Actinomycetes</taxon>
        <taxon>Micromonosporales</taxon>
        <taxon>Micromonosporaceae</taxon>
        <taxon>Dactylosporangium</taxon>
    </lineage>
</organism>
<evidence type="ECO:0000313" key="1">
    <source>
        <dbReference type="EMBL" id="GIG49700.1"/>
    </source>
</evidence>
<name>A0A919PWK0_9ACTN</name>
<comment type="caution">
    <text evidence="1">The sequence shown here is derived from an EMBL/GenBank/DDBJ whole genome shotgun (WGS) entry which is preliminary data.</text>
</comment>
<keyword evidence="2" id="KW-1185">Reference proteome</keyword>
<sequence length="375" mass="40542">MPEHDLAAFVADRLPRLSGLAHDALVVALELRADPAAVPPLRERVVDAPADLLFGLHHALVRLTGHDPVLPLDRDAWPDAVRRVWAAWDPGVAARPRVEDVELLGGDRARLVVLDGRGVIGIDYDPPPPASSWPRWSKSVLVAGERLYGVGSDCGTCETSLQLIGWPPRPAAALSQRVRDRLADVGTLDGAVLDAVAPLLTGLRSGHYLVVLADLDLQHVTDPAESWCSRRYDLRTGDTDDGDEDGEGLDWPGTEHLQLRTVVPGAGPTYAVLLPSQALDGHDGRTVAAHAEAITAGRRPTAVVSAWVEDRYVRCEHAERFLVGVILDGHHKLVAYARAGVAARVLMLCRVEDSWGPPAARTAFLDEVFTGLREH</sequence>
<dbReference type="AlphaFoldDB" id="A0A919PWK0"/>